<dbReference type="Gene3D" id="3.40.50.720">
    <property type="entry name" value="NAD(P)-binding Rossmann-like Domain"/>
    <property type="match status" value="1"/>
</dbReference>
<protein>
    <submittedName>
        <fullName evidence="3">Gfo/Idh/MocA family oxidoreductase</fullName>
    </submittedName>
</protein>
<dbReference type="SUPFAM" id="SSF51735">
    <property type="entry name" value="NAD(P)-binding Rossmann-fold domains"/>
    <property type="match status" value="1"/>
</dbReference>
<evidence type="ECO:0000313" key="4">
    <source>
        <dbReference type="EMBL" id="MCU4973516.1"/>
    </source>
</evidence>
<reference evidence="3 5" key="1">
    <citation type="submission" date="2022-09" db="EMBL/GenBank/DDBJ databases">
        <title>Enrichment on poylsaccharides allowed isolation of novel metabolic and taxonomic groups of Haloarchaea.</title>
        <authorList>
            <person name="Sorokin D.Y."/>
            <person name="Elcheninov A.G."/>
            <person name="Khizhniak T.V."/>
            <person name="Kolganova T.V."/>
            <person name="Kublanov I.V."/>
        </authorList>
    </citation>
    <scope>NUCLEOTIDE SEQUENCE</scope>
    <source>
        <strain evidence="4 5">AArc-m2/3/4</strain>
        <strain evidence="3">AArc-xg1-1</strain>
    </source>
</reference>
<name>A0AAP3E297_9EURY</name>
<dbReference type="Pfam" id="PF22725">
    <property type="entry name" value="GFO_IDH_MocA_C3"/>
    <property type="match status" value="1"/>
</dbReference>
<organism evidence="3 6">
    <name type="scientific">Natronoglomus mannanivorans</name>
    <dbReference type="NCBI Taxonomy" id="2979990"/>
    <lineage>
        <taxon>Archaea</taxon>
        <taxon>Methanobacteriati</taxon>
        <taxon>Methanobacteriota</taxon>
        <taxon>Stenosarchaea group</taxon>
        <taxon>Halobacteria</taxon>
        <taxon>Halobacteriales</taxon>
        <taxon>Natrialbaceae</taxon>
        <taxon>Natronoglomus</taxon>
    </lineage>
</organism>
<dbReference type="Pfam" id="PF01408">
    <property type="entry name" value="GFO_IDH_MocA"/>
    <property type="match status" value="1"/>
</dbReference>
<dbReference type="EMBL" id="JAOPKB010000006">
    <property type="protein sequence ID" value="MCU4973516.1"/>
    <property type="molecule type" value="Genomic_DNA"/>
</dbReference>
<dbReference type="EMBL" id="JAOPKA010000008">
    <property type="protein sequence ID" value="MCU4742431.1"/>
    <property type="molecule type" value="Genomic_DNA"/>
</dbReference>
<feature type="domain" description="Gfo/Idh/MocA-like oxidoreductase N-terminal" evidence="1">
    <location>
        <begin position="3"/>
        <end position="123"/>
    </location>
</feature>
<evidence type="ECO:0000259" key="2">
    <source>
        <dbReference type="Pfam" id="PF22725"/>
    </source>
</evidence>
<dbReference type="PANTHER" id="PTHR43377">
    <property type="entry name" value="BILIVERDIN REDUCTASE A"/>
    <property type="match status" value="1"/>
</dbReference>
<comment type="caution">
    <text evidence="3">The sequence shown here is derived from an EMBL/GenBank/DDBJ whole genome shotgun (WGS) entry which is preliminary data.</text>
</comment>
<dbReference type="InterPro" id="IPR036291">
    <property type="entry name" value="NAD(P)-bd_dom_sf"/>
</dbReference>
<dbReference type="AlphaFoldDB" id="A0AAP3E297"/>
<dbReference type="GO" id="GO:0000166">
    <property type="term" value="F:nucleotide binding"/>
    <property type="evidence" value="ECO:0007669"/>
    <property type="project" value="InterPro"/>
</dbReference>
<gene>
    <name evidence="4" type="ORF">OB955_12290</name>
    <name evidence="3" type="ORF">OB960_13595</name>
</gene>
<dbReference type="InterPro" id="IPR055170">
    <property type="entry name" value="GFO_IDH_MocA-like_dom"/>
</dbReference>
<keyword evidence="5" id="KW-1185">Reference proteome</keyword>
<evidence type="ECO:0000313" key="3">
    <source>
        <dbReference type="EMBL" id="MCU4742431.1"/>
    </source>
</evidence>
<proteinExistence type="predicted"/>
<dbReference type="InterPro" id="IPR000683">
    <property type="entry name" value="Gfo/Idh/MocA-like_OxRdtase_N"/>
</dbReference>
<dbReference type="PANTHER" id="PTHR43377:SF1">
    <property type="entry name" value="BILIVERDIN REDUCTASE A"/>
    <property type="match status" value="1"/>
</dbReference>
<evidence type="ECO:0000313" key="6">
    <source>
        <dbReference type="Proteomes" id="UP001321018"/>
    </source>
</evidence>
<dbReference type="Proteomes" id="UP001320972">
    <property type="component" value="Unassembled WGS sequence"/>
</dbReference>
<dbReference type="Proteomes" id="UP001321018">
    <property type="component" value="Unassembled WGS sequence"/>
</dbReference>
<dbReference type="RefSeq" id="WP_338004254.1">
    <property type="nucleotide sequence ID" value="NZ_JAOPKA010000008.1"/>
</dbReference>
<evidence type="ECO:0000259" key="1">
    <source>
        <dbReference type="Pfam" id="PF01408"/>
    </source>
</evidence>
<sequence>MLHTAIIGMGGFGTNLARRVTDHPDATIAAAVDVNPDNLERAAGTFDLDDEILFTDAAEMYAESTLDAVVIATPPAFHRQQIQDAFDRGLHVLCEKPVVIDLEEAHEIAALAESSDLTLMAGYQRHLDPAFREGYRRWHEGDAEPTFITGELTQDWSAHFESGTNWRTDPEIGGRGHLFSVGTHVVESILWMTGLTPTHVAAEMEFYDDEEWIDMQSSLTVRFDNGSIASLADSAAVATERERIRIWDENGALQLNARDWGRPTLTELDTEGTETVREVDHEGAEGKFEAFARAIETGEEPPATVDDVLRVTALLDAAYESARTGERVAVDLETTSL</sequence>
<evidence type="ECO:0000313" key="5">
    <source>
        <dbReference type="Proteomes" id="UP001320972"/>
    </source>
</evidence>
<dbReference type="SUPFAM" id="SSF55347">
    <property type="entry name" value="Glyceraldehyde-3-phosphate dehydrogenase-like, C-terminal domain"/>
    <property type="match status" value="1"/>
</dbReference>
<dbReference type="InterPro" id="IPR051450">
    <property type="entry name" value="Gfo/Idh/MocA_Oxidoreductases"/>
</dbReference>
<feature type="domain" description="GFO/IDH/MocA-like oxidoreductase" evidence="2">
    <location>
        <begin position="144"/>
        <end position="253"/>
    </location>
</feature>
<accession>A0AAP3E297</accession>
<dbReference type="Gene3D" id="3.30.360.10">
    <property type="entry name" value="Dihydrodipicolinate Reductase, domain 2"/>
    <property type="match status" value="1"/>
</dbReference>